<comment type="subcellular location">
    <subcellularLocation>
        <location evidence="1 5 6">Nucleus</location>
    </subcellularLocation>
</comment>
<dbReference type="InterPro" id="IPR051000">
    <property type="entry name" value="Homeobox_DNA-bind_prot"/>
</dbReference>
<dbReference type="AlphaFoldDB" id="A0A2J7QLS0"/>
<evidence type="ECO:0000256" key="7">
    <source>
        <dbReference type="SAM" id="MobiDB-lite"/>
    </source>
</evidence>
<sequence length="179" mass="20366">MCCRPKASFLIEDILQHSPTKTSDSGDSPWPTRPTPVYLNQVSSLHHTSDMARMPTPTSAARGVYVSDGLITEDRLRIHEYSHQRHSQPLTDPLMEEPRCIGGFGRCWAVMPNYSLTVLTRHHGHKRKGGQVRFSTQQTSTLEGRFSEHKYLSPEERHNLAAQLKLSDRQVTILRLSSY</sequence>
<organism evidence="9 10">
    <name type="scientific">Cryptotermes secundus</name>
    <dbReference type="NCBI Taxonomy" id="105785"/>
    <lineage>
        <taxon>Eukaryota</taxon>
        <taxon>Metazoa</taxon>
        <taxon>Ecdysozoa</taxon>
        <taxon>Arthropoda</taxon>
        <taxon>Hexapoda</taxon>
        <taxon>Insecta</taxon>
        <taxon>Pterygota</taxon>
        <taxon>Neoptera</taxon>
        <taxon>Polyneoptera</taxon>
        <taxon>Dictyoptera</taxon>
        <taxon>Blattodea</taxon>
        <taxon>Blattoidea</taxon>
        <taxon>Termitoidae</taxon>
        <taxon>Kalotermitidae</taxon>
        <taxon>Cryptotermitinae</taxon>
        <taxon>Cryptotermes</taxon>
    </lineage>
</organism>
<dbReference type="InterPro" id="IPR009057">
    <property type="entry name" value="Homeodomain-like_sf"/>
</dbReference>
<dbReference type="CDD" id="cd00086">
    <property type="entry name" value="homeodomain"/>
    <property type="match status" value="1"/>
</dbReference>
<dbReference type="GO" id="GO:0000978">
    <property type="term" value="F:RNA polymerase II cis-regulatory region sequence-specific DNA binding"/>
    <property type="evidence" value="ECO:0007669"/>
    <property type="project" value="TreeGrafter"/>
</dbReference>
<dbReference type="PANTHER" id="PTHR24324:SF5">
    <property type="entry name" value="HEMATOPOIETICALLY-EXPRESSED HOMEOBOX PROTEIN HHEX"/>
    <property type="match status" value="1"/>
</dbReference>
<evidence type="ECO:0000256" key="2">
    <source>
        <dbReference type="ARBA" id="ARBA00023125"/>
    </source>
</evidence>
<keyword evidence="3 5" id="KW-0371">Homeobox</keyword>
<evidence type="ECO:0000256" key="5">
    <source>
        <dbReference type="PROSITE-ProRule" id="PRU00108"/>
    </source>
</evidence>
<keyword evidence="4 5" id="KW-0539">Nucleus</keyword>
<evidence type="ECO:0000259" key="8">
    <source>
        <dbReference type="PROSITE" id="PS50071"/>
    </source>
</evidence>
<evidence type="ECO:0000256" key="6">
    <source>
        <dbReference type="RuleBase" id="RU000682"/>
    </source>
</evidence>
<reference evidence="9 10" key="1">
    <citation type="submission" date="2017-12" db="EMBL/GenBank/DDBJ databases">
        <title>Hemimetabolous genomes reveal molecular basis of termite eusociality.</title>
        <authorList>
            <person name="Harrison M.C."/>
            <person name="Jongepier E."/>
            <person name="Robertson H.M."/>
            <person name="Arning N."/>
            <person name="Bitard-Feildel T."/>
            <person name="Chao H."/>
            <person name="Childers C.P."/>
            <person name="Dinh H."/>
            <person name="Doddapaneni H."/>
            <person name="Dugan S."/>
            <person name="Gowin J."/>
            <person name="Greiner C."/>
            <person name="Han Y."/>
            <person name="Hu H."/>
            <person name="Hughes D.S.T."/>
            <person name="Huylmans A.-K."/>
            <person name="Kemena C."/>
            <person name="Kremer L.P.M."/>
            <person name="Lee S.L."/>
            <person name="Lopez-Ezquerra A."/>
            <person name="Mallet L."/>
            <person name="Monroy-Kuhn J.M."/>
            <person name="Moser A."/>
            <person name="Murali S.C."/>
            <person name="Muzny D.M."/>
            <person name="Otani S."/>
            <person name="Piulachs M.-D."/>
            <person name="Poelchau M."/>
            <person name="Qu J."/>
            <person name="Schaub F."/>
            <person name="Wada-Katsumata A."/>
            <person name="Worley K.C."/>
            <person name="Xie Q."/>
            <person name="Ylla G."/>
            <person name="Poulsen M."/>
            <person name="Gibbs R.A."/>
            <person name="Schal C."/>
            <person name="Richards S."/>
            <person name="Belles X."/>
            <person name="Korb J."/>
            <person name="Bornberg-Bauer E."/>
        </authorList>
    </citation>
    <scope>NUCLEOTIDE SEQUENCE [LARGE SCALE GENOMIC DNA]</scope>
    <source>
        <tissue evidence="9">Whole body</tissue>
    </source>
</reference>
<dbReference type="GO" id="GO:0005634">
    <property type="term" value="C:nucleus"/>
    <property type="evidence" value="ECO:0007669"/>
    <property type="project" value="UniProtKB-SubCell"/>
</dbReference>
<dbReference type="SMART" id="SM00389">
    <property type="entry name" value="HOX"/>
    <property type="match status" value="1"/>
</dbReference>
<dbReference type="GO" id="GO:0030154">
    <property type="term" value="P:cell differentiation"/>
    <property type="evidence" value="ECO:0007669"/>
    <property type="project" value="TreeGrafter"/>
</dbReference>
<feature type="domain" description="Homeobox" evidence="8">
    <location>
        <begin position="125"/>
        <end position="179"/>
    </location>
</feature>
<dbReference type="InterPro" id="IPR001356">
    <property type="entry name" value="HD"/>
</dbReference>
<evidence type="ECO:0000256" key="3">
    <source>
        <dbReference type="ARBA" id="ARBA00023155"/>
    </source>
</evidence>
<dbReference type="PANTHER" id="PTHR24324">
    <property type="entry name" value="HOMEOBOX PROTEIN HHEX"/>
    <property type="match status" value="1"/>
</dbReference>
<dbReference type="Proteomes" id="UP000235965">
    <property type="component" value="Unassembled WGS sequence"/>
</dbReference>
<dbReference type="PROSITE" id="PS50071">
    <property type="entry name" value="HOMEOBOX_2"/>
    <property type="match status" value="1"/>
</dbReference>
<dbReference type="OrthoDB" id="6159439at2759"/>
<evidence type="ECO:0000313" key="9">
    <source>
        <dbReference type="EMBL" id="PNF29527.1"/>
    </source>
</evidence>
<dbReference type="Pfam" id="PF00046">
    <property type="entry name" value="Homeodomain"/>
    <property type="match status" value="1"/>
</dbReference>
<keyword evidence="2 5" id="KW-0238">DNA-binding</keyword>
<accession>A0A2J7QLS0</accession>
<dbReference type="GO" id="GO:0006357">
    <property type="term" value="P:regulation of transcription by RNA polymerase II"/>
    <property type="evidence" value="ECO:0007669"/>
    <property type="project" value="TreeGrafter"/>
</dbReference>
<protein>
    <recommendedName>
        <fullName evidence="8">Homeobox domain-containing protein</fullName>
    </recommendedName>
</protein>
<comment type="caution">
    <text evidence="9">The sequence shown here is derived from an EMBL/GenBank/DDBJ whole genome shotgun (WGS) entry which is preliminary data.</text>
</comment>
<dbReference type="InParanoid" id="A0A2J7QLS0"/>
<gene>
    <name evidence="9" type="ORF">B7P43_G01912</name>
</gene>
<proteinExistence type="predicted"/>
<dbReference type="SUPFAM" id="SSF46689">
    <property type="entry name" value="Homeodomain-like"/>
    <property type="match status" value="1"/>
</dbReference>
<dbReference type="EMBL" id="NEVH01013241">
    <property type="protein sequence ID" value="PNF29527.1"/>
    <property type="molecule type" value="Genomic_DNA"/>
</dbReference>
<dbReference type="STRING" id="105785.A0A2J7QLS0"/>
<evidence type="ECO:0000256" key="1">
    <source>
        <dbReference type="ARBA" id="ARBA00004123"/>
    </source>
</evidence>
<feature type="compositionally biased region" description="Polar residues" evidence="7">
    <location>
        <begin position="17"/>
        <end position="26"/>
    </location>
</feature>
<feature type="region of interest" description="Disordered" evidence="7">
    <location>
        <begin position="14"/>
        <end position="33"/>
    </location>
</feature>
<evidence type="ECO:0000256" key="4">
    <source>
        <dbReference type="ARBA" id="ARBA00023242"/>
    </source>
</evidence>
<name>A0A2J7QLS0_9NEOP</name>
<dbReference type="Gene3D" id="1.10.10.60">
    <property type="entry name" value="Homeodomain-like"/>
    <property type="match status" value="1"/>
</dbReference>
<evidence type="ECO:0000313" key="10">
    <source>
        <dbReference type="Proteomes" id="UP000235965"/>
    </source>
</evidence>
<keyword evidence="10" id="KW-1185">Reference proteome</keyword>